<evidence type="ECO:0000313" key="1">
    <source>
        <dbReference type="EMBL" id="SVC03208.1"/>
    </source>
</evidence>
<dbReference type="AlphaFoldDB" id="A0A382IUF1"/>
<feature type="non-terminal residue" evidence="1">
    <location>
        <position position="29"/>
    </location>
</feature>
<accession>A0A382IUF1</accession>
<protein>
    <submittedName>
        <fullName evidence="1">Uncharacterized protein</fullName>
    </submittedName>
</protein>
<gene>
    <name evidence="1" type="ORF">METZ01_LOCUS256062</name>
</gene>
<name>A0A382IUF1_9ZZZZ</name>
<dbReference type="EMBL" id="UINC01069660">
    <property type="protein sequence ID" value="SVC03208.1"/>
    <property type="molecule type" value="Genomic_DNA"/>
</dbReference>
<reference evidence="1" key="1">
    <citation type="submission" date="2018-05" db="EMBL/GenBank/DDBJ databases">
        <authorList>
            <person name="Lanie J.A."/>
            <person name="Ng W.-L."/>
            <person name="Kazmierczak K.M."/>
            <person name="Andrzejewski T.M."/>
            <person name="Davidsen T.M."/>
            <person name="Wayne K.J."/>
            <person name="Tettelin H."/>
            <person name="Glass J.I."/>
            <person name="Rusch D."/>
            <person name="Podicherti R."/>
            <person name="Tsui H.-C.T."/>
            <person name="Winkler M.E."/>
        </authorList>
    </citation>
    <scope>NUCLEOTIDE SEQUENCE</scope>
</reference>
<organism evidence="1">
    <name type="scientific">marine metagenome</name>
    <dbReference type="NCBI Taxonomy" id="408172"/>
    <lineage>
        <taxon>unclassified sequences</taxon>
        <taxon>metagenomes</taxon>
        <taxon>ecological metagenomes</taxon>
    </lineage>
</organism>
<sequence>MKTYLTLIVSLLCAFSLLAEVKQRERIEL</sequence>
<proteinExistence type="predicted"/>